<dbReference type="Proteomes" id="UP000517916">
    <property type="component" value="Unassembled WGS sequence"/>
</dbReference>
<dbReference type="PANTHER" id="PTHR30472:SF25">
    <property type="entry name" value="ABC TRANSPORTER PERMEASE PROTEIN MJ0876-RELATED"/>
    <property type="match status" value="1"/>
</dbReference>
<dbReference type="PANTHER" id="PTHR30472">
    <property type="entry name" value="FERRIC ENTEROBACTIN TRANSPORT SYSTEM PERMEASE PROTEIN"/>
    <property type="match status" value="1"/>
</dbReference>
<sequence length="95" mass="9260">MNARVPVLFGGLAVAVVGVGLLSASLGQYGIPVNEVFGTLWNVRFPRVALSFVVGAVLGVAGAVMQGIFGNPLAEPGVVGVSPAAAVGAAACVLG</sequence>
<dbReference type="Pfam" id="PF01032">
    <property type="entry name" value="FecCD"/>
    <property type="match status" value="1"/>
</dbReference>
<dbReference type="InterPro" id="IPR000522">
    <property type="entry name" value="ABC_transptr_permease_BtuC"/>
</dbReference>
<accession>A0ABR6BPJ2</accession>
<evidence type="ECO:0000256" key="3">
    <source>
        <dbReference type="ARBA" id="ARBA00022448"/>
    </source>
</evidence>
<keyword evidence="4" id="KW-1003">Cell membrane</keyword>
<evidence type="ECO:0000256" key="1">
    <source>
        <dbReference type="ARBA" id="ARBA00004651"/>
    </source>
</evidence>
<evidence type="ECO:0000256" key="5">
    <source>
        <dbReference type="ARBA" id="ARBA00022692"/>
    </source>
</evidence>
<evidence type="ECO:0000313" key="10">
    <source>
        <dbReference type="Proteomes" id="UP000517916"/>
    </source>
</evidence>
<keyword evidence="7 8" id="KW-0472">Membrane</keyword>
<evidence type="ECO:0000256" key="6">
    <source>
        <dbReference type="ARBA" id="ARBA00022989"/>
    </source>
</evidence>
<reference evidence="9 10" key="1">
    <citation type="submission" date="2020-08" db="EMBL/GenBank/DDBJ databases">
        <title>Genomic Encyclopedia of Archaeal and Bacterial Type Strains, Phase II (KMG-II): from individual species to whole genera.</title>
        <authorList>
            <person name="Goeker M."/>
        </authorList>
    </citation>
    <scope>NUCLEOTIDE SEQUENCE [LARGE SCALE GENOMIC DNA]</scope>
    <source>
        <strain evidence="9 10">DSM 43850</strain>
    </source>
</reference>
<dbReference type="RefSeq" id="WP_081789335.1">
    <property type="nucleotide sequence ID" value="NZ_BAAABQ010000073.1"/>
</dbReference>
<dbReference type="SUPFAM" id="SSF81345">
    <property type="entry name" value="ABC transporter involved in vitamin B12 uptake, BtuC"/>
    <property type="match status" value="1"/>
</dbReference>
<evidence type="ECO:0000313" key="9">
    <source>
        <dbReference type="EMBL" id="MBA8928479.1"/>
    </source>
</evidence>
<comment type="similarity">
    <text evidence="2">Belongs to the binding-protein-dependent transport system permease family. FecCD subfamily.</text>
</comment>
<keyword evidence="10" id="KW-1185">Reference proteome</keyword>
<protein>
    <submittedName>
        <fullName evidence="9">Iron complex transport system permease protein</fullName>
    </submittedName>
</protein>
<dbReference type="EMBL" id="JACJID010000004">
    <property type="protein sequence ID" value="MBA8928479.1"/>
    <property type="molecule type" value="Genomic_DNA"/>
</dbReference>
<proteinExistence type="inferred from homology"/>
<dbReference type="InterPro" id="IPR037294">
    <property type="entry name" value="ABC_BtuC-like"/>
</dbReference>
<keyword evidence="3" id="KW-0813">Transport</keyword>
<comment type="subcellular location">
    <subcellularLocation>
        <location evidence="1">Cell membrane</location>
        <topology evidence="1">Multi-pass membrane protein</topology>
    </subcellularLocation>
</comment>
<evidence type="ECO:0000256" key="2">
    <source>
        <dbReference type="ARBA" id="ARBA00007935"/>
    </source>
</evidence>
<keyword evidence="6 8" id="KW-1133">Transmembrane helix</keyword>
<feature type="transmembrane region" description="Helical" evidence="8">
    <location>
        <begin position="48"/>
        <end position="69"/>
    </location>
</feature>
<name>A0ABR6BPJ2_9PSEU</name>
<keyword evidence="5 8" id="KW-0812">Transmembrane</keyword>
<evidence type="ECO:0000256" key="8">
    <source>
        <dbReference type="SAM" id="Phobius"/>
    </source>
</evidence>
<gene>
    <name evidence="9" type="ORF">BC739_005696</name>
</gene>
<evidence type="ECO:0000256" key="7">
    <source>
        <dbReference type="ARBA" id="ARBA00023136"/>
    </source>
</evidence>
<dbReference type="Gene3D" id="1.10.3470.10">
    <property type="entry name" value="ABC transporter involved in vitamin B12 uptake, BtuC"/>
    <property type="match status" value="1"/>
</dbReference>
<organism evidence="9 10">
    <name type="scientific">Kutzneria viridogrisea</name>
    <dbReference type="NCBI Taxonomy" id="47990"/>
    <lineage>
        <taxon>Bacteria</taxon>
        <taxon>Bacillati</taxon>
        <taxon>Actinomycetota</taxon>
        <taxon>Actinomycetes</taxon>
        <taxon>Pseudonocardiales</taxon>
        <taxon>Pseudonocardiaceae</taxon>
        <taxon>Kutzneria</taxon>
    </lineage>
</organism>
<comment type="caution">
    <text evidence="9">The sequence shown here is derived from an EMBL/GenBank/DDBJ whole genome shotgun (WGS) entry which is preliminary data.</text>
</comment>
<evidence type="ECO:0000256" key="4">
    <source>
        <dbReference type="ARBA" id="ARBA00022475"/>
    </source>
</evidence>